<organism evidence="5 6">
    <name type="scientific">Allacma fusca</name>
    <dbReference type="NCBI Taxonomy" id="39272"/>
    <lineage>
        <taxon>Eukaryota</taxon>
        <taxon>Metazoa</taxon>
        <taxon>Ecdysozoa</taxon>
        <taxon>Arthropoda</taxon>
        <taxon>Hexapoda</taxon>
        <taxon>Collembola</taxon>
        <taxon>Symphypleona</taxon>
        <taxon>Sminthuridae</taxon>
        <taxon>Allacma</taxon>
    </lineage>
</organism>
<dbReference type="InterPro" id="IPR001507">
    <property type="entry name" value="ZP_dom"/>
</dbReference>
<feature type="region of interest" description="Disordered" evidence="1">
    <location>
        <begin position="505"/>
        <end position="525"/>
    </location>
</feature>
<evidence type="ECO:0000256" key="2">
    <source>
        <dbReference type="SAM" id="Phobius"/>
    </source>
</evidence>
<keyword evidence="2" id="KW-0812">Transmembrane</keyword>
<dbReference type="OrthoDB" id="8249838at2759"/>
<evidence type="ECO:0000256" key="3">
    <source>
        <dbReference type="SAM" id="SignalP"/>
    </source>
</evidence>
<evidence type="ECO:0000256" key="1">
    <source>
        <dbReference type="SAM" id="MobiDB-lite"/>
    </source>
</evidence>
<name>A0A8J2LYE5_9HEXA</name>
<proteinExistence type="predicted"/>
<dbReference type="Proteomes" id="UP000708208">
    <property type="component" value="Unassembled WGS sequence"/>
</dbReference>
<reference evidence="5" key="1">
    <citation type="submission" date="2021-06" db="EMBL/GenBank/DDBJ databases">
        <authorList>
            <person name="Hodson N. C."/>
            <person name="Mongue J. A."/>
            <person name="Jaron S. K."/>
        </authorList>
    </citation>
    <scope>NUCLEOTIDE SEQUENCE</scope>
</reference>
<comment type="caution">
    <text evidence="5">The sequence shown here is derived from an EMBL/GenBank/DDBJ whole genome shotgun (WGS) entry which is preliminary data.</text>
</comment>
<evidence type="ECO:0000313" key="5">
    <source>
        <dbReference type="EMBL" id="CAG7830945.1"/>
    </source>
</evidence>
<gene>
    <name evidence="5" type="ORF">AFUS01_LOCUS40712</name>
</gene>
<keyword evidence="3" id="KW-0732">Signal</keyword>
<evidence type="ECO:0000259" key="4">
    <source>
        <dbReference type="PROSITE" id="PS51034"/>
    </source>
</evidence>
<evidence type="ECO:0000313" key="6">
    <source>
        <dbReference type="Proteomes" id="UP000708208"/>
    </source>
</evidence>
<keyword evidence="6" id="KW-1185">Reference proteome</keyword>
<keyword evidence="2" id="KW-1133">Transmembrane helix</keyword>
<accession>A0A8J2LYE5</accession>
<protein>
    <recommendedName>
        <fullName evidence="4">ZP domain-containing protein</fullName>
    </recommendedName>
</protein>
<feature type="chain" id="PRO_5035157787" description="ZP domain-containing protein" evidence="3">
    <location>
        <begin position="24"/>
        <end position="537"/>
    </location>
</feature>
<dbReference type="PANTHER" id="PTHR39959:SF1">
    <property type="entry name" value="ZP DOMAIN-CONTAINING PROTEIN"/>
    <property type="match status" value="1"/>
</dbReference>
<keyword evidence="2" id="KW-0472">Membrane</keyword>
<dbReference type="PROSITE" id="PS51034">
    <property type="entry name" value="ZP_2"/>
    <property type="match status" value="1"/>
</dbReference>
<feature type="transmembrane region" description="Helical" evidence="2">
    <location>
        <begin position="449"/>
        <end position="472"/>
    </location>
</feature>
<feature type="domain" description="ZP" evidence="4">
    <location>
        <begin position="47"/>
        <end position="330"/>
    </location>
</feature>
<feature type="signal peptide" evidence="3">
    <location>
        <begin position="1"/>
        <end position="23"/>
    </location>
</feature>
<dbReference type="AlphaFoldDB" id="A0A8J2LYE5"/>
<sequence>MATILNLFLTLSVLMIRLGLTISQDYEVADIDCAVGTGGKELLTARLRKPDGFRGSPIFADDRGTAVRDVAQDIAKDLPCQIQHDPTDASGRVYVLRVTDFTECGVLKRNGFIHVRVWFPQLPGVVMLSDQEVIIMCKPPQPTVTQSKAAGFAGSIPSGARVSGIVEESPGRLEYEVALYRESGSTAQARSSSPGAGAYITGADSQELPVDQAVPIGTRLQLRAKINPDSSWKHAKLMEVSVSPDPKDGSAEGSVALIKEGCRNPDLVSIIPKQPYRFKDRNNEVVLDFEAFLLSNMGERNTLWLHTQIKACMESQDCHPEFCMDVYQPSGFGRKKRDVGATMVSSLTQNENGTAFEYATPLAQHWRAIEGPISKNMTSDEEITSTSPPPFQNNLNVAKSPFKKHNLLDEKKDSHSTKFGNNIGFSVIMPAEYYRNAQMINPPFECRGWAAATLFSLLGALIAGTMTCFLSYKLRQSSTEREKTFSYIPSQTPVTMRTTKDGSLALEHSGNKTRGIHDGVGHHLPTKYARDSSIYRS</sequence>
<dbReference type="PANTHER" id="PTHR39959">
    <property type="entry name" value="RE44287P-RELATED"/>
    <property type="match status" value="1"/>
</dbReference>
<dbReference type="EMBL" id="CAJVCH010558210">
    <property type="protein sequence ID" value="CAG7830945.1"/>
    <property type="molecule type" value="Genomic_DNA"/>
</dbReference>